<dbReference type="SUPFAM" id="SSF82171">
    <property type="entry name" value="DPP6 N-terminal domain-like"/>
    <property type="match status" value="1"/>
</dbReference>
<sequence length="820" mass="87555">MADRRHRRPAAARFLFAAPLCLFAAAPVQGEWTSQYPHVENAAKNVGHQLYLEAYNLPTFAASPTDPAPSPDGRSVAFAARGWLWTMDVATRQARRLTRGPRIDSRPAWSPDGRQIAFVRDSGRDTDIMLVDVATGKERPLAASPALDLDPAFAPDGKSLFYSSAEAGDFDLWRVELATGTKTRLTTDTGQELNPQPIGGGTGLAYVNRAKYFSDAVATLSLADGERRTLLSTGMAPQLRVAASPDGRSVAITEPDGDRLKLITLDAGGGDTIRVAPDATYPLAPSWSHGGALWFVQPNRDKQFTLYRTPADGGASEDMSPLDWDFGERTARVTIRTRQAGKLTPARLAIVDGSGHPAVPATGLAYFDFQQGRVFTHSPGVVTVEVPAGAIGLSATHGFDGVAEATRQVRAGDTVTIDLDLPSTGFDAAARGWYSGDLHNHLNYGGPYQLEPGDLVTMMRAEGLDVATPQLANLQTRQVDAKWWGWQRTELPLIRVSQEVRAHFLGHIGVIGTDAPFDPWFFGPSYPVRAQSELTNADVLRFTRAHGGLNIYVHPVIGNDPFPAEGNPGGFPLALVPDAVLGDVDAIEIACLWSDELGTSELWYRLLNLGLPVAPTAGSDTMQNIHRMMAIGSTRVYAKPEGPVGMTSFLDALRKGRSFVTTGPMIDFTAAGAGPGEVVAGGSTSIPWSLDLFSPTAVETVEVLVNGRVVWSGKGLPAAGKRSYSGTIEVPAGGWVAARVHGGPAVWPVQDGAPFAHSAPVWIGRVGSTDPAAARSAAADLLRWMPVGEARLATGYPGDSGARLKARFAEARQRLEAWAK</sequence>
<dbReference type="InterPro" id="IPR016195">
    <property type="entry name" value="Pol/histidinol_Pase-like"/>
</dbReference>
<dbReference type="Pfam" id="PF07676">
    <property type="entry name" value="PD40"/>
    <property type="match status" value="2"/>
</dbReference>
<dbReference type="Gene3D" id="3.20.20.140">
    <property type="entry name" value="Metal-dependent hydrolases"/>
    <property type="match status" value="1"/>
</dbReference>
<proteinExistence type="inferred from homology"/>
<dbReference type="KEGG" id="smag:AN936_19705"/>
<dbReference type="PANTHER" id="PTHR36842:SF1">
    <property type="entry name" value="PROTEIN TOLB"/>
    <property type="match status" value="1"/>
</dbReference>
<feature type="signal peptide" evidence="2">
    <location>
        <begin position="1"/>
        <end position="24"/>
    </location>
</feature>
<dbReference type="NCBIfam" id="NF038032">
    <property type="entry name" value="CehA_McbA_metalo"/>
    <property type="match status" value="1"/>
</dbReference>
<dbReference type="EMBL" id="CP012700">
    <property type="protein sequence ID" value="ALH82504.1"/>
    <property type="molecule type" value="Genomic_DNA"/>
</dbReference>
<dbReference type="InterPro" id="IPR011659">
    <property type="entry name" value="WD40"/>
</dbReference>
<dbReference type="SUPFAM" id="SSF89550">
    <property type="entry name" value="PHP domain-like"/>
    <property type="match status" value="1"/>
</dbReference>
<reference evidence="3 4" key="1">
    <citation type="journal article" date="2015" name="Genome Announc.">
        <title>Complete Genome Sequence of Polypropylene Glycol- and Polyethylene Glycol-Degrading Sphingopyxis macrogoltabida Strain EY-1.</title>
        <authorList>
            <person name="Ohtsubo Y."/>
            <person name="Nagata Y."/>
            <person name="Numata M."/>
            <person name="Tsuchikane K."/>
            <person name="Hosoyama A."/>
            <person name="Yamazoe A."/>
            <person name="Tsuda M."/>
            <person name="Fujita N."/>
            <person name="Kawai F."/>
        </authorList>
    </citation>
    <scope>NUCLEOTIDE SEQUENCE [LARGE SCALE GENOMIC DNA]</scope>
    <source>
        <strain evidence="3 4">EY-1</strain>
    </source>
</reference>
<protein>
    <submittedName>
        <fullName evidence="3">Uncharacterized protein</fullName>
    </submittedName>
</protein>
<evidence type="ECO:0000313" key="4">
    <source>
        <dbReference type="Proteomes" id="UP000058074"/>
    </source>
</evidence>
<dbReference type="Gene3D" id="2.120.10.30">
    <property type="entry name" value="TolB, C-terminal domain"/>
    <property type="match status" value="1"/>
</dbReference>
<evidence type="ECO:0000313" key="3">
    <source>
        <dbReference type="EMBL" id="ALH82504.1"/>
    </source>
</evidence>
<feature type="chain" id="PRO_5006039400" evidence="2">
    <location>
        <begin position="25"/>
        <end position="820"/>
    </location>
</feature>
<organism evidence="3 4">
    <name type="scientific">Sphingopyxis macrogoltabida</name>
    <name type="common">Sphingomonas macrogoltabidus</name>
    <dbReference type="NCBI Taxonomy" id="33050"/>
    <lineage>
        <taxon>Bacteria</taxon>
        <taxon>Pseudomonadati</taxon>
        <taxon>Pseudomonadota</taxon>
        <taxon>Alphaproteobacteria</taxon>
        <taxon>Sphingomonadales</taxon>
        <taxon>Sphingomonadaceae</taxon>
        <taxon>Sphingopyxis</taxon>
    </lineage>
</organism>
<comment type="similarity">
    <text evidence="1">Belongs to the TolB family.</text>
</comment>
<keyword evidence="2" id="KW-0732">Signal</keyword>
<dbReference type="AlphaFoldDB" id="A0A0N9VDR2"/>
<dbReference type="InterPro" id="IPR011042">
    <property type="entry name" value="6-blade_b-propeller_TolB-like"/>
</dbReference>
<dbReference type="OrthoDB" id="9812921at2"/>
<dbReference type="PANTHER" id="PTHR36842">
    <property type="entry name" value="PROTEIN TOLB HOMOLOG"/>
    <property type="match status" value="1"/>
</dbReference>
<dbReference type="RefSeq" id="WP_054589543.1">
    <property type="nucleotide sequence ID" value="NZ_CP012700.1"/>
</dbReference>
<gene>
    <name evidence="3" type="ORF">AN936_19705</name>
</gene>
<dbReference type="PATRIC" id="fig|33050.5.peg.4089"/>
<evidence type="ECO:0000256" key="2">
    <source>
        <dbReference type="SAM" id="SignalP"/>
    </source>
</evidence>
<name>A0A0N9VDR2_SPHMC</name>
<evidence type="ECO:0000256" key="1">
    <source>
        <dbReference type="ARBA" id="ARBA00009820"/>
    </source>
</evidence>
<accession>A0A0N9VDR2</accession>
<dbReference type="Proteomes" id="UP000058074">
    <property type="component" value="Chromosome"/>
</dbReference>